<gene>
    <name evidence="2" type="ORF">ENSA7_65100</name>
</gene>
<feature type="domain" description="DUF2169" evidence="1">
    <location>
        <begin position="21"/>
        <end position="315"/>
    </location>
</feature>
<dbReference type="RefSeq" id="WP_106093342.1">
    <property type="nucleotide sequence ID" value="NZ_PVNL01000124.1"/>
</dbReference>
<protein>
    <recommendedName>
        <fullName evidence="1">DUF2169 domain-containing protein</fullName>
    </recommendedName>
</protein>
<dbReference type="InterPro" id="IPR018683">
    <property type="entry name" value="DUF2169"/>
</dbReference>
<organism evidence="2 3">
    <name type="scientific">Enhygromyxa salina</name>
    <dbReference type="NCBI Taxonomy" id="215803"/>
    <lineage>
        <taxon>Bacteria</taxon>
        <taxon>Pseudomonadati</taxon>
        <taxon>Myxococcota</taxon>
        <taxon>Polyangia</taxon>
        <taxon>Nannocystales</taxon>
        <taxon>Nannocystaceae</taxon>
        <taxon>Enhygromyxa</taxon>
    </lineage>
</organism>
<sequence>MQIAANTTGMTAGMSVATDKHGHDYCVVVVKGTFDTDARGHMTLAGEQAPLILTDEHYGDPEISCIRYECEFAPEKPHAEVLVVGKAIPPGGRPASATTVRLDVEGCTKDIRVTGERRWVRSLGGVVPSAPVPFTEMLLTYDRAFGGQDDSRGQGAVAVEARNLHGVGYNPHRTVAQLDGSRLPNLERPDQPMTGPRDRLDPVGFGVLGRAYQQRLAYAGTYDQRWLDDVCPFLPEDFDARYFMSAPQDQWFPHFLGGERIRCVHMANEPVVQYVLPSMHVPIAFCFRDREIVQLGICDTVLVEPACHRAMLLWRTRVRLGKKLGDLRSVLVGPQPPKQAPLLGYRGGKPHFRTLGSALAWIRERSRTDQT</sequence>
<evidence type="ECO:0000313" key="3">
    <source>
        <dbReference type="Proteomes" id="UP000238823"/>
    </source>
</evidence>
<name>A0A2S9Y0B8_9BACT</name>
<evidence type="ECO:0000259" key="1">
    <source>
        <dbReference type="Pfam" id="PF09937"/>
    </source>
</evidence>
<accession>A0A2S9Y0B8</accession>
<proteinExistence type="predicted"/>
<dbReference type="AlphaFoldDB" id="A0A2S9Y0B8"/>
<dbReference type="EMBL" id="PVNL01000124">
    <property type="protein sequence ID" value="PRP98567.1"/>
    <property type="molecule type" value="Genomic_DNA"/>
</dbReference>
<reference evidence="2 3" key="1">
    <citation type="submission" date="2018-03" db="EMBL/GenBank/DDBJ databases">
        <title>Draft Genome Sequences of the Obligatory Marine Myxobacteria Enhygromyxa salina SWB007.</title>
        <authorList>
            <person name="Poehlein A."/>
            <person name="Moghaddam J.A."/>
            <person name="Harms H."/>
            <person name="Alanjari M."/>
            <person name="Koenig G.M."/>
            <person name="Daniel R."/>
            <person name="Schaeberle T.F."/>
        </authorList>
    </citation>
    <scope>NUCLEOTIDE SEQUENCE [LARGE SCALE GENOMIC DNA]</scope>
    <source>
        <strain evidence="2 3">SWB007</strain>
    </source>
</reference>
<dbReference type="Proteomes" id="UP000238823">
    <property type="component" value="Unassembled WGS sequence"/>
</dbReference>
<dbReference type="Pfam" id="PF09937">
    <property type="entry name" value="DUF2169"/>
    <property type="match status" value="1"/>
</dbReference>
<evidence type="ECO:0000313" key="2">
    <source>
        <dbReference type="EMBL" id="PRP98567.1"/>
    </source>
</evidence>
<comment type="caution">
    <text evidence="2">The sequence shown here is derived from an EMBL/GenBank/DDBJ whole genome shotgun (WGS) entry which is preliminary data.</text>
</comment>